<keyword evidence="1" id="KW-1133">Transmembrane helix</keyword>
<keyword evidence="1" id="KW-0812">Transmembrane</keyword>
<keyword evidence="1" id="KW-0472">Membrane</keyword>
<keyword evidence="4" id="KW-1185">Reference proteome</keyword>
<protein>
    <recommendedName>
        <fullName evidence="2">DUF6533 domain-containing protein</fullName>
    </recommendedName>
</protein>
<feature type="domain" description="DUF6533" evidence="2">
    <location>
        <begin position="1"/>
        <end position="34"/>
    </location>
</feature>
<proteinExistence type="predicted"/>
<gene>
    <name evidence="3" type="ORF">P691DRAFT_680875</name>
</gene>
<comment type="caution">
    <text evidence="3">The sequence shown here is derived from an EMBL/GenBank/DDBJ whole genome shotgun (WGS) entry which is preliminary data.</text>
</comment>
<evidence type="ECO:0000313" key="3">
    <source>
        <dbReference type="EMBL" id="KAF9442737.1"/>
    </source>
</evidence>
<feature type="non-terminal residue" evidence="3">
    <location>
        <position position="1"/>
    </location>
</feature>
<sequence length="50" mass="5944">YDYLLTLGNEIKLVWFSRWSTLKVAFLINRYLVIPGIIIQEFCTGFIYLV</sequence>
<dbReference type="Pfam" id="PF20151">
    <property type="entry name" value="DUF6533"/>
    <property type="match status" value="1"/>
</dbReference>
<dbReference type="AlphaFoldDB" id="A0A9P5X3K5"/>
<dbReference type="OrthoDB" id="3349377at2759"/>
<evidence type="ECO:0000256" key="1">
    <source>
        <dbReference type="SAM" id="Phobius"/>
    </source>
</evidence>
<reference evidence="3" key="1">
    <citation type="submission" date="2020-11" db="EMBL/GenBank/DDBJ databases">
        <authorList>
            <consortium name="DOE Joint Genome Institute"/>
            <person name="Ahrendt S."/>
            <person name="Riley R."/>
            <person name="Andreopoulos W."/>
            <person name="Labutti K."/>
            <person name="Pangilinan J."/>
            <person name="Ruiz-Duenas F.J."/>
            <person name="Barrasa J.M."/>
            <person name="Sanchez-Garcia M."/>
            <person name="Camarero S."/>
            <person name="Miyauchi S."/>
            <person name="Serrano A."/>
            <person name="Linde D."/>
            <person name="Babiker R."/>
            <person name="Drula E."/>
            <person name="Ayuso-Fernandez I."/>
            <person name="Pacheco R."/>
            <person name="Padilla G."/>
            <person name="Ferreira P."/>
            <person name="Barriuso J."/>
            <person name="Kellner H."/>
            <person name="Castanera R."/>
            <person name="Alfaro M."/>
            <person name="Ramirez L."/>
            <person name="Pisabarro A.G."/>
            <person name="Kuo A."/>
            <person name="Tritt A."/>
            <person name="Lipzen A."/>
            <person name="He G."/>
            <person name="Yan M."/>
            <person name="Ng V."/>
            <person name="Cullen D."/>
            <person name="Martin F."/>
            <person name="Rosso M.-N."/>
            <person name="Henrissat B."/>
            <person name="Hibbett D."/>
            <person name="Martinez A.T."/>
            <person name="Grigoriev I.V."/>
        </authorList>
    </citation>
    <scope>NUCLEOTIDE SEQUENCE</scope>
    <source>
        <strain evidence="3">MF-IS2</strain>
    </source>
</reference>
<organism evidence="3 4">
    <name type="scientific">Macrolepiota fuliginosa MF-IS2</name>
    <dbReference type="NCBI Taxonomy" id="1400762"/>
    <lineage>
        <taxon>Eukaryota</taxon>
        <taxon>Fungi</taxon>
        <taxon>Dikarya</taxon>
        <taxon>Basidiomycota</taxon>
        <taxon>Agaricomycotina</taxon>
        <taxon>Agaricomycetes</taxon>
        <taxon>Agaricomycetidae</taxon>
        <taxon>Agaricales</taxon>
        <taxon>Agaricineae</taxon>
        <taxon>Agaricaceae</taxon>
        <taxon>Macrolepiota</taxon>
    </lineage>
</organism>
<dbReference type="EMBL" id="MU151575">
    <property type="protein sequence ID" value="KAF9442737.1"/>
    <property type="molecule type" value="Genomic_DNA"/>
</dbReference>
<name>A0A9P5X3K5_9AGAR</name>
<dbReference type="Proteomes" id="UP000807342">
    <property type="component" value="Unassembled WGS sequence"/>
</dbReference>
<dbReference type="InterPro" id="IPR045340">
    <property type="entry name" value="DUF6533"/>
</dbReference>
<feature type="transmembrane region" description="Helical" evidence="1">
    <location>
        <begin position="28"/>
        <end position="49"/>
    </location>
</feature>
<accession>A0A9P5X3K5</accession>
<evidence type="ECO:0000259" key="2">
    <source>
        <dbReference type="Pfam" id="PF20151"/>
    </source>
</evidence>
<evidence type="ECO:0000313" key="4">
    <source>
        <dbReference type="Proteomes" id="UP000807342"/>
    </source>
</evidence>